<dbReference type="EMBL" id="JH823231">
    <property type="protein sequence ID" value="EKC26194.1"/>
    <property type="molecule type" value="Genomic_DNA"/>
</dbReference>
<dbReference type="InParanoid" id="K1Q474"/>
<evidence type="ECO:0000256" key="1">
    <source>
        <dbReference type="SAM" id="MobiDB-lite"/>
    </source>
</evidence>
<feature type="region of interest" description="Disordered" evidence="1">
    <location>
        <begin position="107"/>
        <end position="146"/>
    </location>
</feature>
<evidence type="ECO:0000313" key="2">
    <source>
        <dbReference type="EMBL" id="EKC26194.1"/>
    </source>
</evidence>
<dbReference type="AlphaFoldDB" id="K1Q474"/>
<proteinExistence type="predicted"/>
<reference evidence="2" key="1">
    <citation type="journal article" date="2012" name="Nature">
        <title>The oyster genome reveals stress adaptation and complexity of shell formation.</title>
        <authorList>
            <person name="Zhang G."/>
            <person name="Fang X."/>
            <person name="Guo X."/>
            <person name="Li L."/>
            <person name="Luo R."/>
            <person name="Xu F."/>
            <person name="Yang P."/>
            <person name="Zhang L."/>
            <person name="Wang X."/>
            <person name="Qi H."/>
            <person name="Xiong Z."/>
            <person name="Que H."/>
            <person name="Xie Y."/>
            <person name="Holland P.W."/>
            <person name="Paps J."/>
            <person name="Zhu Y."/>
            <person name="Wu F."/>
            <person name="Chen Y."/>
            <person name="Wang J."/>
            <person name="Peng C."/>
            <person name="Meng J."/>
            <person name="Yang L."/>
            <person name="Liu J."/>
            <person name="Wen B."/>
            <person name="Zhang N."/>
            <person name="Huang Z."/>
            <person name="Zhu Q."/>
            <person name="Feng Y."/>
            <person name="Mount A."/>
            <person name="Hedgecock D."/>
            <person name="Xu Z."/>
            <person name="Liu Y."/>
            <person name="Domazet-Loso T."/>
            <person name="Du Y."/>
            <person name="Sun X."/>
            <person name="Zhang S."/>
            <person name="Liu B."/>
            <person name="Cheng P."/>
            <person name="Jiang X."/>
            <person name="Li J."/>
            <person name="Fan D."/>
            <person name="Wang W."/>
            <person name="Fu W."/>
            <person name="Wang T."/>
            <person name="Wang B."/>
            <person name="Zhang J."/>
            <person name="Peng Z."/>
            <person name="Li Y."/>
            <person name="Li N."/>
            <person name="Wang J."/>
            <person name="Chen M."/>
            <person name="He Y."/>
            <person name="Tan F."/>
            <person name="Song X."/>
            <person name="Zheng Q."/>
            <person name="Huang R."/>
            <person name="Yang H."/>
            <person name="Du X."/>
            <person name="Chen L."/>
            <person name="Yang M."/>
            <person name="Gaffney P.M."/>
            <person name="Wang S."/>
            <person name="Luo L."/>
            <person name="She Z."/>
            <person name="Ming Y."/>
            <person name="Huang W."/>
            <person name="Zhang S."/>
            <person name="Huang B."/>
            <person name="Zhang Y."/>
            <person name="Qu T."/>
            <person name="Ni P."/>
            <person name="Miao G."/>
            <person name="Wang J."/>
            <person name="Wang Q."/>
            <person name="Steinberg C.E."/>
            <person name="Wang H."/>
            <person name="Li N."/>
            <person name="Qian L."/>
            <person name="Zhang G."/>
            <person name="Li Y."/>
            <person name="Yang H."/>
            <person name="Liu X."/>
            <person name="Wang J."/>
            <person name="Yin Y."/>
            <person name="Wang J."/>
        </authorList>
    </citation>
    <scope>NUCLEOTIDE SEQUENCE [LARGE SCALE GENOMIC DNA]</scope>
    <source>
        <strain evidence="2">05x7-T-G4-1.051#20</strain>
    </source>
</reference>
<gene>
    <name evidence="2" type="ORF">CGI_10027181</name>
</gene>
<feature type="compositionally biased region" description="Basic and acidic residues" evidence="1">
    <location>
        <begin position="110"/>
        <end position="121"/>
    </location>
</feature>
<organism evidence="2">
    <name type="scientific">Magallana gigas</name>
    <name type="common">Pacific oyster</name>
    <name type="synonym">Crassostrea gigas</name>
    <dbReference type="NCBI Taxonomy" id="29159"/>
    <lineage>
        <taxon>Eukaryota</taxon>
        <taxon>Metazoa</taxon>
        <taxon>Spiralia</taxon>
        <taxon>Lophotrochozoa</taxon>
        <taxon>Mollusca</taxon>
        <taxon>Bivalvia</taxon>
        <taxon>Autobranchia</taxon>
        <taxon>Pteriomorphia</taxon>
        <taxon>Ostreida</taxon>
        <taxon>Ostreoidea</taxon>
        <taxon>Ostreidae</taxon>
        <taxon>Magallana</taxon>
    </lineage>
</organism>
<name>K1Q474_MAGGI</name>
<feature type="compositionally biased region" description="Acidic residues" evidence="1">
    <location>
        <begin position="134"/>
        <end position="144"/>
    </location>
</feature>
<sequence>MPEKNAWSQRPWTLPHVRISPKVHVPKIDTYFKEVGRFEKRVQLKISDCQKQYSKLRLTPEVPSHTHSLPFVFPRSYTTSKIDIRPSYVRSSPVPVPRQNTKLSWQLKPTDVRPFENRPNDSVESSENLHLSEETTESTEEELSDMNPLKLSEHLRDSGFGDPIMLTWSAKDHLSKFHLPKGRRARKLPSNPSQREKIKGRARLDYEMANMRAVAFCERQAPKVFRTASAHMRNRDVQFIEEEVKENMQRDIELDADDSDSIIVMKVDREELFERINTWIEDVTKSLTT</sequence>
<accession>K1Q474</accession>
<protein>
    <submittedName>
        <fullName evidence="2">Uncharacterized protein</fullName>
    </submittedName>
</protein>
<dbReference type="HOGENOM" id="CLU_963938_0_0_1"/>